<evidence type="ECO:0000313" key="2">
    <source>
        <dbReference type="Proteomes" id="UP000799118"/>
    </source>
</evidence>
<sequence length="77" mass="8701">MKRQSRGSESKAHRPQLHQVRIRLASPNWKGSVPRSSSFIRHITLVLFTVADGLGGASKKNLFKIKQKHIPSLLLEM</sequence>
<dbReference type="EMBL" id="ML769660">
    <property type="protein sequence ID" value="KAE9390384.1"/>
    <property type="molecule type" value="Genomic_DNA"/>
</dbReference>
<keyword evidence="2" id="KW-1185">Reference proteome</keyword>
<gene>
    <name evidence="1" type="ORF">BT96DRAFT_345605</name>
</gene>
<evidence type="ECO:0000313" key="1">
    <source>
        <dbReference type="EMBL" id="KAE9390384.1"/>
    </source>
</evidence>
<protein>
    <submittedName>
        <fullName evidence="1">Uncharacterized protein</fullName>
    </submittedName>
</protein>
<organism evidence="1 2">
    <name type="scientific">Gymnopus androsaceus JB14</name>
    <dbReference type="NCBI Taxonomy" id="1447944"/>
    <lineage>
        <taxon>Eukaryota</taxon>
        <taxon>Fungi</taxon>
        <taxon>Dikarya</taxon>
        <taxon>Basidiomycota</taxon>
        <taxon>Agaricomycotina</taxon>
        <taxon>Agaricomycetes</taxon>
        <taxon>Agaricomycetidae</taxon>
        <taxon>Agaricales</taxon>
        <taxon>Marasmiineae</taxon>
        <taxon>Omphalotaceae</taxon>
        <taxon>Gymnopus</taxon>
    </lineage>
</organism>
<dbReference type="Proteomes" id="UP000799118">
    <property type="component" value="Unassembled WGS sequence"/>
</dbReference>
<proteinExistence type="predicted"/>
<reference evidence="1" key="1">
    <citation type="journal article" date="2019" name="Environ. Microbiol.">
        <title>Fungal ecological strategies reflected in gene transcription - a case study of two litter decomposers.</title>
        <authorList>
            <person name="Barbi F."/>
            <person name="Kohler A."/>
            <person name="Barry K."/>
            <person name="Baskaran P."/>
            <person name="Daum C."/>
            <person name="Fauchery L."/>
            <person name="Ihrmark K."/>
            <person name="Kuo A."/>
            <person name="LaButti K."/>
            <person name="Lipzen A."/>
            <person name="Morin E."/>
            <person name="Grigoriev I.V."/>
            <person name="Henrissat B."/>
            <person name="Lindahl B."/>
            <person name="Martin F."/>
        </authorList>
    </citation>
    <scope>NUCLEOTIDE SEQUENCE</scope>
    <source>
        <strain evidence="1">JB14</strain>
    </source>
</reference>
<name>A0A6A4GZ62_9AGAR</name>
<accession>A0A6A4GZ62</accession>
<dbReference type="AlphaFoldDB" id="A0A6A4GZ62"/>